<keyword evidence="3 7" id="KW-1134">Transmembrane beta strand</keyword>
<keyword evidence="11" id="KW-1185">Reference proteome</keyword>
<gene>
    <name evidence="10" type="ORF">SAMN05444274_10442</name>
</gene>
<feature type="domain" description="TonB-dependent receptor plug" evidence="9">
    <location>
        <begin position="222"/>
        <end position="326"/>
    </location>
</feature>
<dbReference type="NCBIfam" id="TIGR04057">
    <property type="entry name" value="SusC_RagA_signa"/>
    <property type="match status" value="1"/>
</dbReference>
<keyword evidence="5 7" id="KW-0472">Membrane</keyword>
<feature type="chain" id="PRO_5013359127" evidence="8">
    <location>
        <begin position="39"/>
        <end position="1155"/>
    </location>
</feature>
<dbReference type="EMBL" id="FQUM01000004">
    <property type="protein sequence ID" value="SHF20754.1"/>
    <property type="molecule type" value="Genomic_DNA"/>
</dbReference>
<evidence type="ECO:0000256" key="1">
    <source>
        <dbReference type="ARBA" id="ARBA00004571"/>
    </source>
</evidence>
<dbReference type="InterPro" id="IPR036942">
    <property type="entry name" value="Beta-barrel_TonB_sf"/>
</dbReference>
<dbReference type="PROSITE" id="PS52016">
    <property type="entry name" value="TONB_DEPENDENT_REC_3"/>
    <property type="match status" value="1"/>
</dbReference>
<dbReference type="Gene3D" id="2.40.170.20">
    <property type="entry name" value="TonB-dependent receptor, beta-barrel domain"/>
    <property type="match status" value="1"/>
</dbReference>
<evidence type="ECO:0000256" key="4">
    <source>
        <dbReference type="ARBA" id="ARBA00022692"/>
    </source>
</evidence>
<organism evidence="10 11">
    <name type="scientific">Mariniphaga anaerophila</name>
    <dbReference type="NCBI Taxonomy" id="1484053"/>
    <lineage>
        <taxon>Bacteria</taxon>
        <taxon>Pseudomonadati</taxon>
        <taxon>Bacteroidota</taxon>
        <taxon>Bacteroidia</taxon>
        <taxon>Marinilabiliales</taxon>
        <taxon>Prolixibacteraceae</taxon>
        <taxon>Mariniphaga</taxon>
    </lineage>
</organism>
<dbReference type="GO" id="GO:0009279">
    <property type="term" value="C:cell outer membrane"/>
    <property type="evidence" value="ECO:0007669"/>
    <property type="project" value="UniProtKB-SubCell"/>
</dbReference>
<feature type="signal peptide" evidence="8">
    <location>
        <begin position="1"/>
        <end position="38"/>
    </location>
</feature>
<dbReference type="OrthoDB" id="778480at2"/>
<dbReference type="InterPro" id="IPR039426">
    <property type="entry name" value="TonB-dep_rcpt-like"/>
</dbReference>
<dbReference type="AlphaFoldDB" id="A0A1M4ZRX0"/>
<dbReference type="Pfam" id="PF07715">
    <property type="entry name" value="Plug"/>
    <property type="match status" value="1"/>
</dbReference>
<proteinExistence type="inferred from homology"/>
<dbReference type="Pfam" id="PF13715">
    <property type="entry name" value="CarbopepD_reg_2"/>
    <property type="match status" value="1"/>
</dbReference>
<dbReference type="InterPro" id="IPR008969">
    <property type="entry name" value="CarboxyPept-like_regulatory"/>
</dbReference>
<dbReference type="Gene3D" id="2.170.130.10">
    <property type="entry name" value="TonB-dependent receptor, plug domain"/>
    <property type="match status" value="1"/>
</dbReference>
<sequence>MKKKWIRDALLFCIKTKTWKIMRLSAFFLFLCLSHAWATSGYSQSTKLTLKMNGSKVIDVLNEIENQSEFYFLFNQKLLDVERQVDINVREKPIEIILEKLFSGTSVNYHVYDRQIVLTTFNEERLSDQAKAVSGKVTDPRNLPLPGVTVVIKGTTQGTITDADGEYTLANVPDGATLVFSFVGMKAQEVVVGNKTSINISMEEETIGLDEVVAIGYGTQKKANLTGAVGIANAERLENRPIASTGHGLVGVIPNLNVSIRSGDPTARAEFNIRGFESINGGSPLVLVDGVPMDLDLVNPNDIATVNVLKDASSAAVYGARAAFGVVLVETKKGKEGLKIQLSSETSLSKPIFHMDLISSSYEYAQQRQSLYEDVGRVWINDTRMAMLKNYYDNPTSENEWTVLNGQMYYNGNTDFLNYMLADFAPQQKYDLNISGASEKASYYFSLGYMNKKGYLKNKESNLDYDRFNVLLKADFKLTDWLSLDPKIVLNAEFNDEPHFYANDRALNTIVRLTPDTPVKFPDLPYYLEPGDHDDWAQYIGMYFVGARNAPFAHNGGRDLYDAYDLWLTQGATLTPLKGLRIRSDFSYQIYNKMTENQQTEIPMVGTNLLNFYLQYGQSQPTYMQNRADYNRYYVFNTYGEYVLDQFEDHYVKAMVGFNQEWGRNQYIRALAYEMATSSIRDLNATLGDQQTAGGKSQTSLRGAFYRLNYIFRDKYLVETNGRYDLTSRFPTDSRMGFFPSVSVGWRLSNENFMGVASNWLDNLMLRASYGSLGNQLLGSNYYPYISTMGMGLRPHIFANDQISYVSPPGLVSSSLTWETVTTRNVGVDFALFNQKLEVNTDFYIRDTKDMLMKQTFPVILGTSAPDANAADLRTKGWEVSVTWRNRVNRDLSYSINLALADNQAEITKYENPTGSLSDYYVGQKIGEIWGYKTVGLFQSDEEVAAAPSQAKLGTGWQAGDVQYADLDGDKEISPGANTLSDPGDQMIIGNSSARYSFGINPQVTYKDWSLNLFFQGLFRDYFPSTSNHRDFWPYITDGFEKWWAEESWSEDNRDALFPRPRFMRVSTPAMNFMPQTRYLQNASYIRLKNITLNYDLPQNLIGRIGLEKAQVYLSGFNVWEYSKIHKPLDPEYIYTTDQEYFMQRTYSLGIKVMF</sequence>
<evidence type="ECO:0000256" key="3">
    <source>
        <dbReference type="ARBA" id="ARBA00022452"/>
    </source>
</evidence>
<dbReference type="InterPro" id="IPR012910">
    <property type="entry name" value="Plug_dom"/>
</dbReference>
<dbReference type="Gene3D" id="2.60.40.1120">
    <property type="entry name" value="Carboxypeptidase-like, regulatory domain"/>
    <property type="match status" value="1"/>
</dbReference>
<evidence type="ECO:0000256" key="8">
    <source>
        <dbReference type="SAM" id="SignalP"/>
    </source>
</evidence>
<dbReference type="SUPFAM" id="SSF49464">
    <property type="entry name" value="Carboxypeptidase regulatory domain-like"/>
    <property type="match status" value="1"/>
</dbReference>
<keyword evidence="6 7" id="KW-0998">Cell outer membrane</keyword>
<evidence type="ECO:0000313" key="11">
    <source>
        <dbReference type="Proteomes" id="UP000184164"/>
    </source>
</evidence>
<dbReference type="RefSeq" id="WP_139249659.1">
    <property type="nucleotide sequence ID" value="NZ_FQUM01000004.1"/>
</dbReference>
<keyword evidence="8" id="KW-0732">Signal</keyword>
<evidence type="ECO:0000256" key="5">
    <source>
        <dbReference type="ARBA" id="ARBA00023136"/>
    </source>
</evidence>
<dbReference type="InterPro" id="IPR023997">
    <property type="entry name" value="TonB-dep_OMP_SusC/RagA_CS"/>
</dbReference>
<comment type="similarity">
    <text evidence="7">Belongs to the TonB-dependent receptor family.</text>
</comment>
<dbReference type="Proteomes" id="UP000184164">
    <property type="component" value="Unassembled WGS sequence"/>
</dbReference>
<dbReference type="InterPro" id="IPR023996">
    <property type="entry name" value="TonB-dep_OMP_SusC/RagA"/>
</dbReference>
<evidence type="ECO:0000313" key="10">
    <source>
        <dbReference type="EMBL" id="SHF20754.1"/>
    </source>
</evidence>
<name>A0A1M4ZRX0_9BACT</name>
<dbReference type="FunFam" id="2.60.40.1120:FF:000003">
    <property type="entry name" value="Outer membrane protein Omp121"/>
    <property type="match status" value="1"/>
</dbReference>
<keyword evidence="4 7" id="KW-0812">Transmembrane</keyword>
<evidence type="ECO:0000259" key="9">
    <source>
        <dbReference type="Pfam" id="PF07715"/>
    </source>
</evidence>
<comment type="subcellular location">
    <subcellularLocation>
        <location evidence="1 7">Cell outer membrane</location>
        <topology evidence="1 7">Multi-pass membrane protein</topology>
    </subcellularLocation>
</comment>
<protein>
    <submittedName>
        <fullName evidence="10">TonB-linked outer membrane protein, SusC/RagA family</fullName>
    </submittedName>
</protein>
<dbReference type="InterPro" id="IPR037066">
    <property type="entry name" value="Plug_dom_sf"/>
</dbReference>
<reference evidence="10 11" key="1">
    <citation type="submission" date="2016-11" db="EMBL/GenBank/DDBJ databases">
        <authorList>
            <person name="Jaros S."/>
            <person name="Januszkiewicz K."/>
            <person name="Wedrychowicz H."/>
        </authorList>
    </citation>
    <scope>NUCLEOTIDE SEQUENCE [LARGE SCALE GENOMIC DNA]</scope>
    <source>
        <strain evidence="10 11">DSM 26910</strain>
    </source>
</reference>
<dbReference type="SUPFAM" id="SSF56935">
    <property type="entry name" value="Porins"/>
    <property type="match status" value="1"/>
</dbReference>
<evidence type="ECO:0000256" key="7">
    <source>
        <dbReference type="PROSITE-ProRule" id="PRU01360"/>
    </source>
</evidence>
<evidence type="ECO:0000256" key="2">
    <source>
        <dbReference type="ARBA" id="ARBA00022448"/>
    </source>
</evidence>
<evidence type="ECO:0000256" key="6">
    <source>
        <dbReference type="ARBA" id="ARBA00023237"/>
    </source>
</evidence>
<keyword evidence="2 7" id="KW-0813">Transport</keyword>
<dbReference type="NCBIfam" id="TIGR04056">
    <property type="entry name" value="OMP_RagA_SusC"/>
    <property type="match status" value="1"/>
</dbReference>
<dbReference type="STRING" id="1484053.SAMN05444274_10442"/>
<accession>A0A1M4ZRX0</accession>